<gene>
    <name evidence="2" type="ORF">CPB84DRAFT_1683533</name>
</gene>
<feature type="transmembrane region" description="Helical" evidence="1">
    <location>
        <begin position="82"/>
        <end position="101"/>
    </location>
</feature>
<dbReference type="EMBL" id="JADNYJ010000075">
    <property type="protein sequence ID" value="KAF8890537.1"/>
    <property type="molecule type" value="Genomic_DNA"/>
</dbReference>
<name>A0A9P5NGW5_GYMJU</name>
<protein>
    <recommendedName>
        <fullName evidence="4">HAT C-terminal dimerisation domain-containing protein</fullName>
    </recommendedName>
</protein>
<keyword evidence="1" id="KW-0472">Membrane</keyword>
<dbReference type="OrthoDB" id="3270520at2759"/>
<dbReference type="InterPro" id="IPR012337">
    <property type="entry name" value="RNaseH-like_sf"/>
</dbReference>
<feature type="transmembrane region" description="Helical" evidence="1">
    <location>
        <begin position="7"/>
        <end position="31"/>
    </location>
</feature>
<keyword evidence="1" id="KW-0812">Transmembrane</keyword>
<dbReference type="Proteomes" id="UP000724874">
    <property type="component" value="Unassembled WGS sequence"/>
</dbReference>
<keyword evidence="3" id="KW-1185">Reference proteome</keyword>
<keyword evidence="1" id="KW-1133">Transmembrane helix</keyword>
<organism evidence="2 3">
    <name type="scientific">Gymnopilus junonius</name>
    <name type="common">Spectacular rustgill mushroom</name>
    <name type="synonym">Gymnopilus spectabilis subsp. junonius</name>
    <dbReference type="NCBI Taxonomy" id="109634"/>
    <lineage>
        <taxon>Eukaryota</taxon>
        <taxon>Fungi</taxon>
        <taxon>Dikarya</taxon>
        <taxon>Basidiomycota</taxon>
        <taxon>Agaricomycotina</taxon>
        <taxon>Agaricomycetes</taxon>
        <taxon>Agaricomycetidae</taxon>
        <taxon>Agaricales</taxon>
        <taxon>Agaricineae</taxon>
        <taxon>Hymenogastraceae</taxon>
        <taxon>Gymnopilus</taxon>
    </lineage>
</organism>
<dbReference type="AlphaFoldDB" id="A0A9P5NGW5"/>
<evidence type="ECO:0000256" key="1">
    <source>
        <dbReference type="SAM" id="Phobius"/>
    </source>
</evidence>
<comment type="caution">
    <text evidence="2">The sequence shown here is derived from an EMBL/GenBank/DDBJ whole genome shotgun (WGS) entry which is preliminary data.</text>
</comment>
<evidence type="ECO:0008006" key="4">
    <source>
        <dbReference type="Google" id="ProtNLM"/>
    </source>
</evidence>
<evidence type="ECO:0000313" key="3">
    <source>
        <dbReference type="Proteomes" id="UP000724874"/>
    </source>
</evidence>
<evidence type="ECO:0000313" key="2">
    <source>
        <dbReference type="EMBL" id="KAF8890537.1"/>
    </source>
</evidence>
<accession>A0A9P5NGW5</accession>
<dbReference type="SUPFAM" id="SSF53098">
    <property type="entry name" value="Ribonuclease H-like"/>
    <property type="match status" value="1"/>
</dbReference>
<sequence length="226" mass="25557">HLCPLGIAANVIQAAFCRLDTVLVMFGFLYYTYSNMKDADDITGCTAILESLEKRWLKMDQEVFIAAVILNPVYQLKPFSRIQYLNVASIIGLMTCLYICFEQKPPPDKFIMDLKDYLAKVKSFNNIDLMVNSEMNTAENENQILDPLTILMTYGFPGHPDMPFIAFAKHILSISANSASCECLFSLLRNLLTKLQNHLDLKTLTNLAEAKMHIHNEHLQSGKAKS</sequence>
<reference evidence="2" key="1">
    <citation type="submission" date="2020-11" db="EMBL/GenBank/DDBJ databases">
        <authorList>
            <consortium name="DOE Joint Genome Institute"/>
            <person name="Ahrendt S."/>
            <person name="Riley R."/>
            <person name="Andreopoulos W."/>
            <person name="LaButti K."/>
            <person name="Pangilinan J."/>
            <person name="Ruiz-duenas F.J."/>
            <person name="Barrasa J.M."/>
            <person name="Sanchez-Garcia M."/>
            <person name="Camarero S."/>
            <person name="Miyauchi S."/>
            <person name="Serrano A."/>
            <person name="Linde D."/>
            <person name="Babiker R."/>
            <person name="Drula E."/>
            <person name="Ayuso-Fernandez I."/>
            <person name="Pacheco R."/>
            <person name="Padilla G."/>
            <person name="Ferreira P."/>
            <person name="Barriuso J."/>
            <person name="Kellner H."/>
            <person name="Castanera R."/>
            <person name="Alfaro M."/>
            <person name="Ramirez L."/>
            <person name="Pisabarro A.G."/>
            <person name="Kuo A."/>
            <person name="Tritt A."/>
            <person name="Lipzen A."/>
            <person name="He G."/>
            <person name="Yan M."/>
            <person name="Ng V."/>
            <person name="Cullen D."/>
            <person name="Martin F."/>
            <person name="Rosso M.-N."/>
            <person name="Henrissat B."/>
            <person name="Hibbett D."/>
            <person name="Martinez A.T."/>
            <person name="Grigoriev I.V."/>
        </authorList>
    </citation>
    <scope>NUCLEOTIDE SEQUENCE</scope>
    <source>
        <strain evidence="2">AH 44721</strain>
    </source>
</reference>
<proteinExistence type="predicted"/>
<feature type="non-terminal residue" evidence="2">
    <location>
        <position position="1"/>
    </location>
</feature>